<keyword evidence="3" id="KW-1185">Reference proteome</keyword>
<dbReference type="STRING" id="765440.A0A0C3BK08"/>
<evidence type="ECO:0000313" key="3">
    <source>
        <dbReference type="Proteomes" id="UP000054166"/>
    </source>
</evidence>
<dbReference type="AlphaFoldDB" id="A0A0C3BK08"/>
<accession>A0A0C3BK08</accession>
<dbReference type="EMBL" id="KN833022">
    <property type="protein sequence ID" value="KIM77667.1"/>
    <property type="molecule type" value="Genomic_DNA"/>
</dbReference>
<dbReference type="Proteomes" id="UP000054166">
    <property type="component" value="Unassembled WGS sequence"/>
</dbReference>
<feature type="region of interest" description="Disordered" evidence="1">
    <location>
        <begin position="284"/>
        <end position="307"/>
    </location>
</feature>
<reference evidence="2 3" key="1">
    <citation type="submission" date="2014-04" db="EMBL/GenBank/DDBJ databases">
        <authorList>
            <consortium name="DOE Joint Genome Institute"/>
            <person name="Kuo A."/>
            <person name="Tarkka M."/>
            <person name="Buscot F."/>
            <person name="Kohler A."/>
            <person name="Nagy L.G."/>
            <person name="Floudas D."/>
            <person name="Copeland A."/>
            <person name="Barry K.W."/>
            <person name="Cichocki N."/>
            <person name="Veneault-Fourrey C."/>
            <person name="LaButti K."/>
            <person name="Lindquist E.A."/>
            <person name="Lipzen A."/>
            <person name="Lundell T."/>
            <person name="Morin E."/>
            <person name="Murat C."/>
            <person name="Sun H."/>
            <person name="Tunlid A."/>
            <person name="Henrissat B."/>
            <person name="Grigoriev I.V."/>
            <person name="Hibbett D.S."/>
            <person name="Martin F."/>
            <person name="Nordberg H.P."/>
            <person name="Cantor M.N."/>
            <person name="Hua S.X."/>
        </authorList>
    </citation>
    <scope>NUCLEOTIDE SEQUENCE [LARGE SCALE GENOMIC DNA]</scope>
    <source>
        <strain evidence="2 3">F 1598</strain>
    </source>
</reference>
<dbReference type="HOGENOM" id="CLU_006344_0_2_1"/>
<protein>
    <submittedName>
        <fullName evidence="2">Uncharacterized protein</fullName>
    </submittedName>
</protein>
<dbReference type="OrthoDB" id="3232941at2759"/>
<name>A0A0C3BK08_PILCF</name>
<proteinExistence type="predicted"/>
<dbReference type="InParanoid" id="A0A0C3BK08"/>
<sequence length="339" mass="38400">MSTHPELRHFKKGISSVSQWTGKEHKEMQKVYLGVLAGAVPAEVLSAACGLLDFIYYAQYQSHTTETLNHMQEALDLFHANKDAFIDLNICEHFNIPKLHSMLHYISSIQKLGSVDGLNSEGPERLHIDYAKKGYRASNKNDYTIQMAKWLQHQESIDLRTAYLWWCANLVPYDEEGEGEDNDTDDMPNSADDVDRDVELRINKDQVTAIKSTELRLYHIVKAPAFSSVPLHRLEQTYGASQFLSALKVFLQENVPAHTRVQPNEYDCYNIYNAVYMTLPSEPHVNDRKHQKTLHATAGHSNGPRKPLSPAQFDTALLIKDVDLHRDSGGLSGLRVAEI</sequence>
<evidence type="ECO:0000256" key="1">
    <source>
        <dbReference type="SAM" id="MobiDB-lite"/>
    </source>
</evidence>
<gene>
    <name evidence="2" type="ORF">PILCRDRAFT_11761</name>
</gene>
<organism evidence="2 3">
    <name type="scientific">Piloderma croceum (strain F 1598)</name>
    <dbReference type="NCBI Taxonomy" id="765440"/>
    <lineage>
        <taxon>Eukaryota</taxon>
        <taxon>Fungi</taxon>
        <taxon>Dikarya</taxon>
        <taxon>Basidiomycota</taxon>
        <taxon>Agaricomycotina</taxon>
        <taxon>Agaricomycetes</taxon>
        <taxon>Agaricomycetidae</taxon>
        <taxon>Atheliales</taxon>
        <taxon>Atheliaceae</taxon>
        <taxon>Piloderma</taxon>
    </lineage>
</organism>
<reference evidence="3" key="2">
    <citation type="submission" date="2015-01" db="EMBL/GenBank/DDBJ databases">
        <title>Evolutionary Origins and Diversification of the Mycorrhizal Mutualists.</title>
        <authorList>
            <consortium name="DOE Joint Genome Institute"/>
            <consortium name="Mycorrhizal Genomics Consortium"/>
            <person name="Kohler A."/>
            <person name="Kuo A."/>
            <person name="Nagy L.G."/>
            <person name="Floudas D."/>
            <person name="Copeland A."/>
            <person name="Barry K.W."/>
            <person name="Cichocki N."/>
            <person name="Veneault-Fourrey C."/>
            <person name="LaButti K."/>
            <person name="Lindquist E.A."/>
            <person name="Lipzen A."/>
            <person name="Lundell T."/>
            <person name="Morin E."/>
            <person name="Murat C."/>
            <person name="Riley R."/>
            <person name="Ohm R."/>
            <person name="Sun H."/>
            <person name="Tunlid A."/>
            <person name="Henrissat B."/>
            <person name="Grigoriev I.V."/>
            <person name="Hibbett D.S."/>
            <person name="Martin F."/>
        </authorList>
    </citation>
    <scope>NUCLEOTIDE SEQUENCE [LARGE SCALE GENOMIC DNA]</scope>
    <source>
        <strain evidence="3">F 1598</strain>
    </source>
</reference>
<evidence type="ECO:0000313" key="2">
    <source>
        <dbReference type="EMBL" id="KIM77667.1"/>
    </source>
</evidence>